<dbReference type="RefSeq" id="WP_157478960.1">
    <property type="nucleotide sequence ID" value="NZ_CP046566.1"/>
</dbReference>
<organism evidence="1 2">
    <name type="scientific">Phnomibacter ginsenosidimutans</name>
    <dbReference type="NCBI Taxonomy" id="2676868"/>
    <lineage>
        <taxon>Bacteria</taxon>
        <taxon>Pseudomonadati</taxon>
        <taxon>Bacteroidota</taxon>
        <taxon>Chitinophagia</taxon>
        <taxon>Chitinophagales</taxon>
        <taxon>Chitinophagaceae</taxon>
        <taxon>Phnomibacter</taxon>
    </lineage>
</organism>
<dbReference type="Proteomes" id="UP000426027">
    <property type="component" value="Chromosome"/>
</dbReference>
<evidence type="ECO:0000313" key="1">
    <source>
        <dbReference type="EMBL" id="QGW28607.1"/>
    </source>
</evidence>
<reference evidence="1 2" key="1">
    <citation type="submission" date="2019-11" db="EMBL/GenBank/DDBJ databases">
        <authorList>
            <person name="Im W.T."/>
        </authorList>
    </citation>
    <scope>NUCLEOTIDE SEQUENCE [LARGE SCALE GENOMIC DNA]</scope>
    <source>
        <strain evidence="1 2">SB-02</strain>
    </source>
</reference>
<accession>A0A6I6G844</accession>
<dbReference type="AlphaFoldDB" id="A0A6I6G844"/>
<dbReference type="EMBL" id="CP046566">
    <property type="protein sequence ID" value="QGW28607.1"/>
    <property type="molecule type" value="Genomic_DNA"/>
</dbReference>
<gene>
    <name evidence="1" type="ORF">GLV81_11310</name>
</gene>
<keyword evidence="2" id="KW-1185">Reference proteome</keyword>
<sequence length="156" mass="18134">MSKADSVVLISHITTKEFAPKIVPDVAENDSEGLKRWYEEYPPAPPYLINEDINRVIILESATLSKKQIEQLSEVINRKFYTDTIEYARCDNPVNSILIYSQAKLSFIDICFGCRRVHCSSDIKLSEEHFDDTKWQMLELLFRERGIKKGFDEKPE</sequence>
<dbReference type="KEGG" id="fls:GLV81_11310"/>
<protein>
    <submittedName>
        <fullName evidence="1">Uncharacterized protein</fullName>
    </submittedName>
</protein>
<evidence type="ECO:0000313" key="2">
    <source>
        <dbReference type="Proteomes" id="UP000426027"/>
    </source>
</evidence>
<proteinExistence type="predicted"/>
<name>A0A6I6G844_9BACT</name>